<dbReference type="NCBIfam" id="NF008032">
    <property type="entry name" value="PRK10764.1"/>
    <property type="match status" value="1"/>
</dbReference>
<protein>
    <submittedName>
        <fullName evidence="6">Dicarboxylate transporter/tellurite-resistance protein TehA</fullName>
    </submittedName>
</protein>
<feature type="transmembrane region" description="Helical" evidence="5">
    <location>
        <begin position="78"/>
        <end position="96"/>
    </location>
</feature>
<dbReference type="GO" id="GO:0046583">
    <property type="term" value="F:monoatomic cation efflux transmembrane transporter activity"/>
    <property type="evidence" value="ECO:0007669"/>
    <property type="project" value="TreeGrafter"/>
</dbReference>
<keyword evidence="2 5" id="KW-0812">Transmembrane</keyword>
<dbReference type="PANTHER" id="PTHR37955">
    <property type="entry name" value="TELLURITE RESISTANCE PROTEIN TEHA"/>
    <property type="match status" value="1"/>
</dbReference>
<dbReference type="STRING" id="1440763.BJI69_17110"/>
<accession>A0A1L3EWQ0</accession>
<feature type="transmembrane region" description="Helical" evidence="5">
    <location>
        <begin position="7"/>
        <end position="25"/>
    </location>
</feature>
<feature type="transmembrane region" description="Helical" evidence="5">
    <location>
        <begin position="138"/>
        <end position="158"/>
    </location>
</feature>
<sequence>MALPRPIPASFFGMVLGLVGLGANWRTASRLWGLPSAIGESIMAVAFVVCAVLTLAYAYKWLVHRAAAIEEARHPVQCCFIGLVPSSGALMGIVLAPHAHGLAVAALLTGGVGQVVFALWRFGAMLQGDRDISTTTPVIYLPSVAGNLIIAASAGILGFPSWGILFFGVGVFSWLALESVIVNRLLNAPPLPPPLRPTLGIQLAPPAVAAVAWLANTQGVPELMVQAAWGYGLVQLLLMIRLFPWIAKQPFASSYWAFSFGITALSGSALTMSLRGLTGAIAELAPVLFVFTNAVMLLLTVGTIVRLAQNKFLPPSVVAAPPATS</sequence>
<dbReference type="RefSeq" id="WP_071925014.1">
    <property type="nucleotide sequence ID" value="NZ_CP017480.1"/>
</dbReference>
<evidence type="ECO:0000313" key="7">
    <source>
        <dbReference type="Proteomes" id="UP000182987"/>
    </source>
</evidence>
<feature type="transmembrane region" description="Helical" evidence="5">
    <location>
        <begin position="102"/>
        <end position="126"/>
    </location>
</feature>
<evidence type="ECO:0000313" key="6">
    <source>
        <dbReference type="EMBL" id="APG05454.1"/>
    </source>
</evidence>
<dbReference type="InterPro" id="IPR052951">
    <property type="entry name" value="Tellurite_res_ion_channel"/>
</dbReference>
<dbReference type="OrthoDB" id="309023at2"/>
<evidence type="ECO:0000256" key="5">
    <source>
        <dbReference type="SAM" id="Phobius"/>
    </source>
</evidence>
<gene>
    <name evidence="6" type="ORF">BJI69_17110</name>
</gene>
<evidence type="ECO:0000256" key="2">
    <source>
        <dbReference type="ARBA" id="ARBA00022692"/>
    </source>
</evidence>
<evidence type="ECO:0000256" key="3">
    <source>
        <dbReference type="ARBA" id="ARBA00022989"/>
    </source>
</evidence>
<comment type="subcellular location">
    <subcellularLocation>
        <location evidence="1">Membrane</location>
        <topology evidence="1">Multi-pass membrane protein</topology>
    </subcellularLocation>
</comment>
<dbReference type="PANTHER" id="PTHR37955:SF1">
    <property type="entry name" value="DEP DOMAIN-CONTAINING PROTEIN"/>
    <property type="match status" value="1"/>
</dbReference>
<dbReference type="Proteomes" id="UP000182987">
    <property type="component" value="Chromosome"/>
</dbReference>
<feature type="transmembrane region" description="Helical" evidence="5">
    <location>
        <begin position="284"/>
        <end position="305"/>
    </location>
</feature>
<feature type="transmembrane region" description="Helical" evidence="5">
    <location>
        <begin position="254"/>
        <end position="272"/>
    </location>
</feature>
<dbReference type="Gene3D" id="1.50.10.150">
    <property type="entry name" value="Voltage-dependent anion channel"/>
    <property type="match status" value="1"/>
</dbReference>
<keyword evidence="3 5" id="KW-1133">Transmembrane helix</keyword>
<keyword evidence="4 5" id="KW-0472">Membrane</keyword>
<evidence type="ECO:0000256" key="1">
    <source>
        <dbReference type="ARBA" id="ARBA00004141"/>
    </source>
</evidence>
<feature type="transmembrane region" description="Helical" evidence="5">
    <location>
        <begin position="228"/>
        <end position="247"/>
    </location>
</feature>
<dbReference type="EMBL" id="CP017480">
    <property type="protein sequence ID" value="APG05454.1"/>
    <property type="molecule type" value="Genomic_DNA"/>
</dbReference>
<dbReference type="KEGG" id="lrz:BJI69_17110"/>
<dbReference type="AlphaFoldDB" id="A0A1L3EWQ0"/>
<dbReference type="InterPro" id="IPR004695">
    <property type="entry name" value="SLAC1/Mae1/Ssu1/TehA"/>
</dbReference>
<name>A0A1L3EWQ0_9GAMM</name>
<organism evidence="6 7">
    <name type="scientific">Luteibacter rhizovicinus DSM 16549</name>
    <dbReference type="NCBI Taxonomy" id="1440763"/>
    <lineage>
        <taxon>Bacteria</taxon>
        <taxon>Pseudomonadati</taxon>
        <taxon>Pseudomonadota</taxon>
        <taxon>Gammaproteobacteria</taxon>
        <taxon>Lysobacterales</taxon>
        <taxon>Rhodanobacteraceae</taxon>
        <taxon>Luteibacter</taxon>
    </lineage>
</organism>
<reference evidence="7" key="1">
    <citation type="submission" date="2016-09" db="EMBL/GenBank/DDBJ databases">
        <authorList>
            <person name="Lysoe E."/>
        </authorList>
    </citation>
    <scope>NUCLEOTIDE SEQUENCE [LARGE SCALE GENOMIC DNA]</scope>
    <source>
        <strain evidence="7">LJ96T</strain>
    </source>
</reference>
<proteinExistence type="predicted"/>
<dbReference type="Pfam" id="PF03595">
    <property type="entry name" value="SLAC1"/>
    <property type="match status" value="1"/>
</dbReference>
<keyword evidence="7" id="KW-1185">Reference proteome</keyword>
<evidence type="ECO:0000256" key="4">
    <source>
        <dbReference type="ARBA" id="ARBA00023136"/>
    </source>
</evidence>
<feature type="transmembrane region" description="Helical" evidence="5">
    <location>
        <begin position="37"/>
        <end position="58"/>
    </location>
</feature>
<dbReference type="InterPro" id="IPR038665">
    <property type="entry name" value="Voltage-dep_anion_channel_sf"/>
</dbReference>
<dbReference type="GO" id="GO:0005886">
    <property type="term" value="C:plasma membrane"/>
    <property type="evidence" value="ECO:0007669"/>
    <property type="project" value="TreeGrafter"/>
</dbReference>